<proteinExistence type="predicted"/>
<protein>
    <submittedName>
        <fullName evidence="5">Uncharacterized protein</fullName>
    </submittedName>
</protein>
<accession>A0A915PCP6</accession>
<evidence type="ECO:0000313" key="5">
    <source>
        <dbReference type="WBParaSite" id="scf7180000424606.g13552"/>
    </source>
</evidence>
<evidence type="ECO:0000256" key="2">
    <source>
        <dbReference type="SAM" id="MobiDB-lite"/>
    </source>
</evidence>
<feature type="chain" id="PRO_5036766022" evidence="3">
    <location>
        <begin position="22"/>
        <end position="637"/>
    </location>
</feature>
<feature type="signal peptide" evidence="3">
    <location>
        <begin position="1"/>
        <end position="21"/>
    </location>
</feature>
<keyword evidence="1" id="KW-0175">Coiled coil</keyword>
<feature type="coiled-coil region" evidence="1">
    <location>
        <begin position="134"/>
        <end position="161"/>
    </location>
</feature>
<feature type="region of interest" description="Disordered" evidence="2">
    <location>
        <begin position="29"/>
        <end position="60"/>
    </location>
</feature>
<sequence length="637" mass="74911">MKPKIGITLSFFILVWNVCDFTKLSPPSPNSVLPGNGLNETSTFSESESEGSSPTHKTKGELSSNLLESKFYLDQLNANIQQAKTSIKEKIIENLKEDIKYYHLKNGEKENYVERMLEKTNFEDKFEKDKNTIKDKLSNLIEGLKKQYKNLKENIKNYGLLELTEYDDKNILEGGINLLLIIEEYIESEEYSHLIFLNKFRLQIESALKQFKKSVENIKIENKFKHTKRIIDANNIYDRGYLFNQNNKLNEMSNHQKAIKNELKKSLGLFEGIIVKAPQTVNGVMRGKDAEKLYTHKIEFQEFERLFVFDRIECLSKDLETIYNLIKKNPNQDIVKLSNIFWLIGKKLEIIFGERLKELFGEFDSGWPIDKQKVDNLEKVTESYEFNLFKVIGEMIDFYNTKKKNILTILNTIQMFNENVDPFESVMFEYIEANIKSFPHGFANLYFDNQDNQEDNPRYKKLSGIISFENLSKILNEKMRENLLGKGRIFLIEKYLYTEKVEKDKKIKESGRVSKLMVVLLAAVRLHTKLQEWYIKKENFKIVSGYYKNLSEIMEVKVFKYFKIDHSKAIELKKAEEKKIPKLLKEITKKDFDWNNENDIIEIKMLKGISYLLDFYFIEVEENKIKSLQKQSATNGN</sequence>
<keyword evidence="3" id="KW-0732">Signal</keyword>
<dbReference type="Proteomes" id="UP000887560">
    <property type="component" value="Unplaced"/>
</dbReference>
<dbReference type="WBParaSite" id="scf7180000424606.g13552">
    <property type="protein sequence ID" value="scf7180000424606.g13552"/>
    <property type="gene ID" value="scf7180000424606.g13552"/>
</dbReference>
<evidence type="ECO:0000256" key="1">
    <source>
        <dbReference type="SAM" id="Coils"/>
    </source>
</evidence>
<reference evidence="5" key="1">
    <citation type="submission" date="2022-11" db="UniProtKB">
        <authorList>
            <consortium name="WormBaseParasite"/>
        </authorList>
    </citation>
    <scope>IDENTIFICATION</scope>
</reference>
<keyword evidence="4" id="KW-1185">Reference proteome</keyword>
<feature type="compositionally biased region" description="Low complexity" evidence="2">
    <location>
        <begin position="40"/>
        <end position="53"/>
    </location>
</feature>
<evidence type="ECO:0000313" key="4">
    <source>
        <dbReference type="Proteomes" id="UP000887560"/>
    </source>
</evidence>
<name>A0A915PCP6_9BILA</name>
<evidence type="ECO:0000256" key="3">
    <source>
        <dbReference type="SAM" id="SignalP"/>
    </source>
</evidence>
<organism evidence="4 5">
    <name type="scientific">Meloidogyne floridensis</name>
    <dbReference type="NCBI Taxonomy" id="298350"/>
    <lineage>
        <taxon>Eukaryota</taxon>
        <taxon>Metazoa</taxon>
        <taxon>Ecdysozoa</taxon>
        <taxon>Nematoda</taxon>
        <taxon>Chromadorea</taxon>
        <taxon>Rhabditida</taxon>
        <taxon>Tylenchina</taxon>
        <taxon>Tylenchomorpha</taxon>
        <taxon>Tylenchoidea</taxon>
        <taxon>Meloidogynidae</taxon>
        <taxon>Meloidogyninae</taxon>
        <taxon>Meloidogyne</taxon>
    </lineage>
</organism>
<dbReference type="AlphaFoldDB" id="A0A915PCP6"/>